<dbReference type="InterPro" id="IPR001672">
    <property type="entry name" value="G6P_Isomerase"/>
</dbReference>
<feature type="active site" evidence="7">
    <location>
        <position position="387"/>
    </location>
</feature>
<dbReference type="Proteomes" id="UP000000771">
    <property type="component" value="Chromosome"/>
</dbReference>
<keyword evidence="10" id="KW-1185">Reference proteome</keyword>
<evidence type="ECO:0000256" key="8">
    <source>
        <dbReference type="RuleBase" id="RU000612"/>
    </source>
</evidence>
<comment type="catalytic activity">
    <reaction evidence="6 7 8">
        <text>alpha-D-glucose 6-phosphate = beta-D-fructose 6-phosphate</text>
        <dbReference type="Rhea" id="RHEA:11816"/>
        <dbReference type="ChEBI" id="CHEBI:57634"/>
        <dbReference type="ChEBI" id="CHEBI:58225"/>
        <dbReference type="EC" id="5.3.1.9"/>
    </reaction>
</comment>
<gene>
    <name evidence="7" type="primary">pgi</name>
    <name evidence="9" type="ordered locus">Afer_1008</name>
</gene>
<dbReference type="PRINTS" id="PR00662">
    <property type="entry name" value="G6PISOMERASE"/>
</dbReference>
<comment type="pathway">
    <text evidence="1 7 8">Carbohydrate degradation; glycolysis; D-glyceraldehyde 3-phosphate and glycerone phosphate from D-glucose: step 2/4.</text>
</comment>
<evidence type="ECO:0000256" key="4">
    <source>
        <dbReference type="ARBA" id="ARBA00023152"/>
    </source>
</evidence>
<dbReference type="PANTHER" id="PTHR11469:SF1">
    <property type="entry name" value="GLUCOSE-6-PHOSPHATE ISOMERASE"/>
    <property type="match status" value="1"/>
</dbReference>
<dbReference type="KEGG" id="afo:Afer_1008"/>
<evidence type="ECO:0000256" key="6">
    <source>
        <dbReference type="ARBA" id="ARBA00029321"/>
    </source>
</evidence>
<keyword evidence="5 7" id="KW-0413">Isomerase</keyword>
<evidence type="ECO:0000256" key="1">
    <source>
        <dbReference type="ARBA" id="ARBA00004926"/>
    </source>
</evidence>
<dbReference type="GO" id="GO:0006094">
    <property type="term" value="P:gluconeogenesis"/>
    <property type="evidence" value="ECO:0007669"/>
    <property type="project" value="UniProtKB-UniRule"/>
</dbReference>
<proteinExistence type="inferred from homology"/>
<protein>
    <recommendedName>
        <fullName evidence="7">Glucose-6-phosphate isomerase</fullName>
        <shortName evidence="7">GPI</shortName>
        <ecNumber evidence="7">5.3.1.9</ecNumber>
    </recommendedName>
    <alternativeName>
        <fullName evidence="7">Phosphoglucose isomerase</fullName>
        <shortName evidence="7">PGI</shortName>
    </alternativeName>
    <alternativeName>
        <fullName evidence="7">Phosphohexose isomerase</fullName>
        <shortName evidence="7">PHI</shortName>
    </alternativeName>
</protein>
<dbReference type="PROSITE" id="PS00174">
    <property type="entry name" value="P_GLUCOSE_ISOMERASE_2"/>
    <property type="match status" value="1"/>
</dbReference>
<dbReference type="Gene3D" id="1.10.1390.10">
    <property type="match status" value="1"/>
</dbReference>
<dbReference type="GO" id="GO:0097367">
    <property type="term" value="F:carbohydrate derivative binding"/>
    <property type="evidence" value="ECO:0007669"/>
    <property type="project" value="InterPro"/>
</dbReference>
<name>C7LYY8_ACIFD</name>
<dbReference type="UniPathway" id="UPA00109">
    <property type="reaction ID" value="UER00181"/>
</dbReference>
<evidence type="ECO:0000256" key="2">
    <source>
        <dbReference type="ARBA" id="ARBA00006604"/>
    </source>
</evidence>
<dbReference type="GO" id="GO:0051156">
    <property type="term" value="P:glucose 6-phosphate metabolic process"/>
    <property type="evidence" value="ECO:0007669"/>
    <property type="project" value="TreeGrafter"/>
</dbReference>
<dbReference type="GO" id="GO:0005829">
    <property type="term" value="C:cytosol"/>
    <property type="evidence" value="ECO:0007669"/>
    <property type="project" value="TreeGrafter"/>
</dbReference>
<comment type="pathway">
    <text evidence="7">Carbohydrate biosynthesis; gluconeogenesis.</text>
</comment>
<sequence length="553" mass="60212">METVDPRSLRVWRELEAEAAELRDVPLGTLVAEGSDRERRLVLDAGLLRIDATRQLVRARTLELLGELARETKVVELREAMFGGGHINTTEDRAVGHVWLRAPRGGAPVVDGIDVSSAVHDVLERMAEAAVRLRDGSWTGVTGERIERVVSIGIGGSDLGPRMAALALEAFGHGGPEVRFVSNVDPVDLERALVGAEPARTLFVVVSKTFRTLETLQNATAALAWLRSELGEGPEVVARHVVAVSSNVEAATAFGVDPANVFGFWDFVGGRYSVWSAVGFALMVAVGPEGFLSLLAGAHAMDEHFRTEPMDVNAPVLHGLLMLWYRTFLGAQTYAVLPYAERLALLPSYLQQLTMESNGKSVRRDGERVDYDTGAIVWGEPGTKGQHAFYQLLHQGTTLVPADIIVVAEAQAGPERHHDLLVANAFAQAQALAFGRDEASLRAAGVPERLVPHKRMPGSRPSSVVMMPRLAPETLGALIALYEHSVFVQGAVWGIDSFDQWGVELGKELADQLAPFTTGERDVEGADLDPTTARLIEWYRSWRQGPPKREEMP</sequence>
<comment type="similarity">
    <text evidence="2 7 8">Belongs to the GPI family.</text>
</comment>
<keyword evidence="3 7" id="KW-0312">Gluconeogenesis</keyword>
<keyword evidence="7" id="KW-0963">Cytoplasm</keyword>
<dbReference type="InterPro" id="IPR018189">
    <property type="entry name" value="Phosphoglucose_isomerase_CS"/>
</dbReference>
<evidence type="ECO:0000256" key="3">
    <source>
        <dbReference type="ARBA" id="ARBA00022432"/>
    </source>
</evidence>
<dbReference type="SUPFAM" id="SSF53697">
    <property type="entry name" value="SIS domain"/>
    <property type="match status" value="1"/>
</dbReference>
<keyword evidence="4 7" id="KW-0324">Glycolysis</keyword>
<feature type="active site" description="Proton donor" evidence="7">
    <location>
        <position position="356"/>
    </location>
</feature>
<dbReference type="HOGENOM" id="CLU_017947_3_1_11"/>
<dbReference type="InterPro" id="IPR046348">
    <property type="entry name" value="SIS_dom_sf"/>
</dbReference>
<dbReference type="GO" id="GO:0048029">
    <property type="term" value="F:monosaccharide binding"/>
    <property type="evidence" value="ECO:0007669"/>
    <property type="project" value="TreeGrafter"/>
</dbReference>
<dbReference type="Pfam" id="PF00342">
    <property type="entry name" value="PGI"/>
    <property type="match status" value="1"/>
</dbReference>
<dbReference type="InterPro" id="IPR035482">
    <property type="entry name" value="SIS_PGI_2"/>
</dbReference>
<dbReference type="InterPro" id="IPR023096">
    <property type="entry name" value="G6P_Isomerase_C"/>
</dbReference>
<dbReference type="CDD" id="cd05015">
    <property type="entry name" value="SIS_PGI_1"/>
    <property type="match status" value="1"/>
</dbReference>
<dbReference type="PROSITE" id="PS00765">
    <property type="entry name" value="P_GLUCOSE_ISOMERASE_1"/>
    <property type="match status" value="1"/>
</dbReference>
<dbReference type="HAMAP" id="MF_00473">
    <property type="entry name" value="G6P_isomerase"/>
    <property type="match status" value="1"/>
</dbReference>
<dbReference type="CDD" id="cd05016">
    <property type="entry name" value="SIS_PGI_2"/>
    <property type="match status" value="1"/>
</dbReference>
<reference evidence="9 10" key="1">
    <citation type="journal article" date="2009" name="Stand. Genomic Sci.">
        <title>Complete genome sequence of Acidimicrobium ferrooxidans type strain (ICP).</title>
        <authorList>
            <person name="Clum A."/>
            <person name="Nolan M."/>
            <person name="Lang E."/>
            <person name="Glavina Del Rio T."/>
            <person name="Tice H."/>
            <person name="Copeland A."/>
            <person name="Cheng J.F."/>
            <person name="Lucas S."/>
            <person name="Chen F."/>
            <person name="Bruce D."/>
            <person name="Goodwin L."/>
            <person name="Pitluck S."/>
            <person name="Ivanova N."/>
            <person name="Mavrommatis K."/>
            <person name="Mikhailova N."/>
            <person name="Pati A."/>
            <person name="Chen A."/>
            <person name="Palaniappan K."/>
            <person name="Goker M."/>
            <person name="Spring S."/>
            <person name="Land M."/>
            <person name="Hauser L."/>
            <person name="Chang Y.J."/>
            <person name="Jeffries C.C."/>
            <person name="Chain P."/>
            <person name="Bristow J."/>
            <person name="Eisen J.A."/>
            <person name="Markowitz V."/>
            <person name="Hugenholtz P."/>
            <person name="Kyrpides N.C."/>
            <person name="Klenk H.P."/>
            <person name="Lapidus A."/>
        </authorList>
    </citation>
    <scope>NUCLEOTIDE SEQUENCE [LARGE SCALE GENOMIC DNA]</scope>
    <source>
        <strain evidence="10">DSM 10331 / JCM 15462 / NBRC 103882 / ICP</strain>
    </source>
</reference>
<dbReference type="PROSITE" id="PS51463">
    <property type="entry name" value="P_GLUCOSE_ISOMERASE_3"/>
    <property type="match status" value="1"/>
</dbReference>
<dbReference type="EMBL" id="CP001631">
    <property type="protein sequence ID" value="ACU53946.1"/>
    <property type="molecule type" value="Genomic_DNA"/>
</dbReference>
<accession>C7LYY8</accession>
<comment type="subcellular location">
    <subcellularLocation>
        <location evidence="7">Cytoplasm</location>
    </subcellularLocation>
</comment>
<dbReference type="NCBIfam" id="NF001211">
    <property type="entry name" value="PRK00179.1"/>
    <property type="match status" value="1"/>
</dbReference>
<evidence type="ECO:0000256" key="5">
    <source>
        <dbReference type="ARBA" id="ARBA00023235"/>
    </source>
</evidence>
<dbReference type="InterPro" id="IPR035476">
    <property type="entry name" value="SIS_PGI_1"/>
</dbReference>
<dbReference type="Gene3D" id="3.40.50.10490">
    <property type="entry name" value="Glucose-6-phosphate isomerase like protein, domain 1"/>
    <property type="match status" value="2"/>
</dbReference>
<dbReference type="STRING" id="525909.Afer_1008"/>
<evidence type="ECO:0000256" key="7">
    <source>
        <dbReference type="HAMAP-Rule" id="MF_00473"/>
    </source>
</evidence>
<dbReference type="UniPathway" id="UPA00138"/>
<dbReference type="EC" id="5.3.1.9" evidence="7"/>
<feature type="active site" evidence="7">
    <location>
        <position position="507"/>
    </location>
</feature>
<dbReference type="AlphaFoldDB" id="C7LYY8"/>
<evidence type="ECO:0000313" key="10">
    <source>
        <dbReference type="Proteomes" id="UP000000771"/>
    </source>
</evidence>
<dbReference type="GO" id="GO:0004347">
    <property type="term" value="F:glucose-6-phosphate isomerase activity"/>
    <property type="evidence" value="ECO:0007669"/>
    <property type="project" value="UniProtKB-UniRule"/>
</dbReference>
<dbReference type="RefSeq" id="WP_015798432.1">
    <property type="nucleotide sequence ID" value="NC_013124.1"/>
</dbReference>
<dbReference type="PANTHER" id="PTHR11469">
    <property type="entry name" value="GLUCOSE-6-PHOSPHATE ISOMERASE"/>
    <property type="match status" value="1"/>
</dbReference>
<comment type="function">
    <text evidence="7">Catalyzes the reversible isomerization of glucose-6-phosphate to fructose-6-phosphate.</text>
</comment>
<dbReference type="GO" id="GO:0006096">
    <property type="term" value="P:glycolytic process"/>
    <property type="evidence" value="ECO:0007669"/>
    <property type="project" value="UniProtKB-UniRule"/>
</dbReference>
<dbReference type="eggNOG" id="COG0166">
    <property type="taxonomic scope" value="Bacteria"/>
</dbReference>
<organism evidence="9 10">
    <name type="scientific">Acidimicrobium ferrooxidans (strain DSM 10331 / JCM 15462 / NBRC 103882 / ICP)</name>
    <dbReference type="NCBI Taxonomy" id="525909"/>
    <lineage>
        <taxon>Bacteria</taxon>
        <taxon>Bacillati</taxon>
        <taxon>Actinomycetota</taxon>
        <taxon>Acidimicrobiia</taxon>
        <taxon>Acidimicrobiales</taxon>
        <taxon>Acidimicrobiaceae</taxon>
        <taxon>Acidimicrobium</taxon>
    </lineage>
</organism>
<evidence type="ECO:0000313" key="9">
    <source>
        <dbReference type="EMBL" id="ACU53946.1"/>
    </source>
</evidence>